<dbReference type="KEGG" id="slf:JEQ17_04445"/>
<dbReference type="AlphaFoldDB" id="A0A7T7KV14"/>
<protein>
    <submittedName>
        <fullName evidence="1">Uncharacterized protein</fullName>
    </submittedName>
</protein>
<dbReference type="Pfam" id="PF21790">
    <property type="entry name" value="OGG"/>
    <property type="match status" value="2"/>
</dbReference>
<evidence type="ECO:0000313" key="2">
    <source>
        <dbReference type="Proteomes" id="UP000595636"/>
    </source>
</evidence>
<dbReference type="EMBL" id="CP066831">
    <property type="protein sequence ID" value="QQM38794.1"/>
    <property type="molecule type" value="Genomic_DNA"/>
</dbReference>
<evidence type="ECO:0000313" key="1">
    <source>
        <dbReference type="EMBL" id="QQM38794.1"/>
    </source>
</evidence>
<keyword evidence="2" id="KW-1185">Reference proteome</keyword>
<accession>A0A7T7KV14</accession>
<proteinExistence type="predicted"/>
<organism evidence="1 2">
    <name type="scientific">Streptomyces liliifuscus</name>
    <dbReference type="NCBI Taxonomy" id="2797636"/>
    <lineage>
        <taxon>Bacteria</taxon>
        <taxon>Bacillati</taxon>
        <taxon>Actinomycetota</taxon>
        <taxon>Actinomycetes</taxon>
        <taxon>Kitasatosporales</taxon>
        <taxon>Streptomycetaceae</taxon>
        <taxon>Streptomyces</taxon>
    </lineage>
</organism>
<gene>
    <name evidence="1" type="ORF">JEQ17_04445</name>
</gene>
<reference evidence="1 2" key="1">
    <citation type="submission" date="2020-12" db="EMBL/GenBank/DDBJ databases">
        <title>A novel species.</title>
        <authorList>
            <person name="Li K."/>
        </authorList>
    </citation>
    <scope>NUCLEOTIDE SEQUENCE [LARGE SCALE GENOMIC DNA]</scope>
    <source>
        <strain evidence="1 2">ZYC-3</strain>
    </source>
</reference>
<sequence length="283" mass="30338">MGRQDLADALDDEMGRRLLPPTAVRALGLWLAGSGAPYVTGAGGHAVEYVPAQWSGVEPWPVEFPERSRTGTARISRAQVVASTRGAAERSEWAEALVASYVWGQGRTGYGPHRLKEILSEPTVDDELAKAGAALRREGAVAAYHGLRGAVKGLGPAFFTKFLHFLDQGHVLDQAYSLDQGQSHDLATDASVAPRALILDQRVARVMRAHATRVGADMALTSASDVAAWIWSDSGWTSHRYGVYLAWIHSATEQLASAGIGWPGSCPELLELALFDGVWNPAS</sequence>
<dbReference type="InterPro" id="IPR048868">
    <property type="entry name" value="OGG-like_put"/>
</dbReference>
<name>A0A7T7KV14_9ACTN</name>
<dbReference type="Proteomes" id="UP000595636">
    <property type="component" value="Chromosome"/>
</dbReference>
<dbReference type="RefSeq" id="WP_200393958.1">
    <property type="nucleotide sequence ID" value="NZ_CP066831.1"/>
</dbReference>